<evidence type="ECO:0000256" key="6">
    <source>
        <dbReference type="ARBA" id="ARBA00022840"/>
    </source>
</evidence>
<keyword evidence="7 9" id="KW-1133">Transmembrane helix</keyword>
<protein>
    <recommendedName>
        <fullName evidence="14">Peptide ABC transporter</fullName>
    </recommendedName>
</protein>
<gene>
    <name evidence="12" type="ORF">PGLA_18035</name>
</gene>
<dbReference type="InterPro" id="IPR003439">
    <property type="entry name" value="ABC_transporter-like_ATP-bd"/>
</dbReference>
<keyword evidence="5" id="KW-0547">Nucleotide-binding</keyword>
<organism evidence="12 13">
    <name type="scientific">Paenibacillus glacialis</name>
    <dbReference type="NCBI Taxonomy" id="494026"/>
    <lineage>
        <taxon>Bacteria</taxon>
        <taxon>Bacillati</taxon>
        <taxon>Bacillota</taxon>
        <taxon>Bacilli</taxon>
        <taxon>Bacillales</taxon>
        <taxon>Paenibacillaceae</taxon>
        <taxon>Paenibacillus</taxon>
    </lineage>
</organism>
<dbReference type="STRING" id="494026.PGLA_18035"/>
<dbReference type="Pfam" id="PF00005">
    <property type="entry name" value="ABC_tran"/>
    <property type="match status" value="1"/>
</dbReference>
<dbReference type="GO" id="GO:0005524">
    <property type="term" value="F:ATP binding"/>
    <property type="evidence" value="ECO:0007669"/>
    <property type="project" value="UniProtKB-KW"/>
</dbReference>
<dbReference type="OrthoDB" id="846150at2"/>
<dbReference type="PROSITE" id="PS50893">
    <property type="entry name" value="ABC_TRANSPORTER_2"/>
    <property type="match status" value="1"/>
</dbReference>
<dbReference type="GO" id="GO:1904680">
    <property type="term" value="F:peptide transmembrane transporter activity"/>
    <property type="evidence" value="ECO:0007669"/>
    <property type="project" value="InterPro"/>
</dbReference>
<evidence type="ECO:0000313" key="12">
    <source>
        <dbReference type="EMBL" id="OAB40700.1"/>
    </source>
</evidence>
<comment type="subcellular location">
    <subcellularLocation>
        <location evidence="1">Cell membrane</location>
        <topology evidence="1">Multi-pass membrane protein</topology>
    </subcellularLocation>
</comment>
<keyword evidence="8 9" id="KW-0472">Membrane</keyword>
<dbReference type="NCBIfam" id="TIGR01194">
    <property type="entry name" value="cyc_pep_trnsptr"/>
    <property type="match status" value="1"/>
</dbReference>
<dbReference type="GO" id="GO:0140359">
    <property type="term" value="F:ABC-type transporter activity"/>
    <property type="evidence" value="ECO:0007669"/>
    <property type="project" value="InterPro"/>
</dbReference>
<dbReference type="RefSeq" id="WP_068535537.1">
    <property type="nucleotide sequence ID" value="NZ_LVJH01000035.1"/>
</dbReference>
<evidence type="ECO:0000259" key="10">
    <source>
        <dbReference type="PROSITE" id="PS50893"/>
    </source>
</evidence>
<evidence type="ECO:0000256" key="2">
    <source>
        <dbReference type="ARBA" id="ARBA00005417"/>
    </source>
</evidence>
<dbReference type="SUPFAM" id="SSF90123">
    <property type="entry name" value="ABC transporter transmembrane region"/>
    <property type="match status" value="1"/>
</dbReference>
<dbReference type="GO" id="GO:0015833">
    <property type="term" value="P:peptide transport"/>
    <property type="evidence" value="ECO:0007669"/>
    <property type="project" value="InterPro"/>
</dbReference>
<proteinExistence type="inferred from homology"/>
<feature type="transmembrane region" description="Helical" evidence="9">
    <location>
        <begin position="226"/>
        <end position="247"/>
    </location>
</feature>
<feature type="transmembrane region" description="Helical" evidence="9">
    <location>
        <begin position="253"/>
        <end position="269"/>
    </location>
</feature>
<keyword evidence="3" id="KW-0813">Transport</keyword>
<evidence type="ECO:0000259" key="11">
    <source>
        <dbReference type="PROSITE" id="PS50929"/>
    </source>
</evidence>
<dbReference type="GO" id="GO:0016887">
    <property type="term" value="F:ATP hydrolysis activity"/>
    <property type="evidence" value="ECO:0007669"/>
    <property type="project" value="InterPro"/>
</dbReference>
<feature type="transmembrane region" description="Helical" evidence="9">
    <location>
        <begin position="120"/>
        <end position="144"/>
    </location>
</feature>
<dbReference type="SUPFAM" id="SSF52540">
    <property type="entry name" value="P-loop containing nucleoside triphosphate hydrolases"/>
    <property type="match status" value="1"/>
</dbReference>
<evidence type="ECO:0008006" key="14">
    <source>
        <dbReference type="Google" id="ProtNLM"/>
    </source>
</evidence>
<evidence type="ECO:0000256" key="8">
    <source>
        <dbReference type="ARBA" id="ARBA00023136"/>
    </source>
</evidence>
<dbReference type="Proteomes" id="UP000076967">
    <property type="component" value="Unassembled WGS sequence"/>
</dbReference>
<comment type="caution">
    <text evidence="12">The sequence shown here is derived from an EMBL/GenBank/DDBJ whole genome shotgun (WGS) entry which is preliminary data.</text>
</comment>
<feature type="transmembrane region" description="Helical" evidence="9">
    <location>
        <begin position="156"/>
        <end position="173"/>
    </location>
</feature>
<feature type="transmembrane region" description="Helical" evidence="9">
    <location>
        <begin position="336"/>
        <end position="361"/>
    </location>
</feature>
<evidence type="ECO:0000256" key="5">
    <source>
        <dbReference type="ARBA" id="ARBA00022741"/>
    </source>
</evidence>
<evidence type="ECO:0000256" key="7">
    <source>
        <dbReference type="ARBA" id="ARBA00022989"/>
    </source>
</evidence>
<keyword evidence="13" id="KW-1185">Reference proteome</keyword>
<dbReference type="InterPro" id="IPR011527">
    <property type="entry name" value="ABC1_TM_dom"/>
</dbReference>
<name>A0A162PZC3_9BACL</name>
<evidence type="ECO:0000256" key="1">
    <source>
        <dbReference type="ARBA" id="ARBA00004651"/>
    </source>
</evidence>
<dbReference type="InterPro" id="IPR005898">
    <property type="entry name" value="Cyc_pep_transpt_SyrD/YojI"/>
</dbReference>
<dbReference type="PANTHER" id="PTHR43553">
    <property type="entry name" value="HEAVY METAL TRANSPORTER"/>
    <property type="match status" value="1"/>
</dbReference>
<evidence type="ECO:0000256" key="3">
    <source>
        <dbReference type="ARBA" id="ARBA00022448"/>
    </source>
</evidence>
<dbReference type="InterPro" id="IPR050095">
    <property type="entry name" value="ECF_ABC_transporter_ATP-bd"/>
</dbReference>
<dbReference type="InterPro" id="IPR036640">
    <property type="entry name" value="ABC1_TM_sf"/>
</dbReference>
<feature type="transmembrane region" description="Helical" evidence="9">
    <location>
        <begin position="6"/>
        <end position="25"/>
    </location>
</feature>
<dbReference type="InterPro" id="IPR003593">
    <property type="entry name" value="AAA+_ATPase"/>
</dbReference>
<feature type="transmembrane region" description="Helical" evidence="9">
    <location>
        <begin position="373"/>
        <end position="395"/>
    </location>
</feature>
<feature type="transmembrane region" description="Helical" evidence="9">
    <location>
        <begin position="87"/>
        <end position="108"/>
    </location>
</feature>
<dbReference type="InterPro" id="IPR027417">
    <property type="entry name" value="P-loop_NTPase"/>
</dbReference>
<dbReference type="GO" id="GO:0043190">
    <property type="term" value="C:ATP-binding cassette (ABC) transporter complex"/>
    <property type="evidence" value="ECO:0007669"/>
    <property type="project" value="TreeGrafter"/>
</dbReference>
<comment type="similarity">
    <text evidence="2">Belongs to the ABC transporter superfamily.</text>
</comment>
<feature type="transmembrane region" description="Helical" evidence="9">
    <location>
        <begin position="46"/>
        <end position="67"/>
    </location>
</feature>
<dbReference type="EMBL" id="LVJH01000035">
    <property type="protein sequence ID" value="OAB40700.1"/>
    <property type="molecule type" value="Genomic_DNA"/>
</dbReference>
<evidence type="ECO:0000313" key="13">
    <source>
        <dbReference type="Proteomes" id="UP000076967"/>
    </source>
</evidence>
<sequence length="662" mass="74958">MSLDDIAIIVMSLTGSFGLATLVYMSKVLTQIINKKRSYRSIGRRGIASFLLSVIFMTGLGFGMYRIPYLLGHHPSWSQLTEWGPPSLIPAAITLYASMVIFYVYSLLIAYFPQQNEKSWFYLGTLSILGGASNTLIIFCINIAISGSRAELSKMFLYFTLALTFYIISQVLVRKKLISIANELIYTKRMTMIDIFLRSPYNKLEKIESGRIYSSLNNEMEIISEFANTLITVLTSSITLIGCFVYLGVLNLYALLLLLCVLVLIVLVYQQQSGKLDAIWEKVRDLQNTFLDYIQDMVGGSKELSINKKKSKQFRGDIEASCNDYMEQRIVGEVKFAYVTILSEISFIIIIGAVVFLFPYLFKSLDISTMQSFVYLFLFMIGPITVLSSAVPNMMQMKISWQRINQFMSDLGSLQISQTDSAKLTTGAQPNQTSLELIDVHFNYTSDNGESFMVGPINLRFNPSEISFITGGNGSGKSTLAKLITGLYSPTKGEIRINGNLVESMQLGEYFSTIFSDFYLFKRIYGVDMKQKSPLVAHYLKLLRIEDKVEVKDGAFSTVKLSTGQRKRLAFLVSYLEGKPFCLYDEWAADQDPEFRQYFYEVLLPELKKEGKCIIAITHDDAYYDVADQLVKMEFGKLQKVERCKVGISRANQLIFSNNLNE</sequence>
<feature type="domain" description="ABC transporter" evidence="10">
    <location>
        <begin position="435"/>
        <end position="660"/>
    </location>
</feature>
<feature type="domain" description="ABC transmembrane type-1" evidence="11">
    <location>
        <begin position="126"/>
        <end position="396"/>
    </location>
</feature>
<keyword evidence="6" id="KW-0067">ATP-binding</keyword>
<dbReference type="AlphaFoldDB" id="A0A162PZC3"/>
<dbReference type="Gene3D" id="1.20.1560.10">
    <property type="entry name" value="ABC transporter type 1, transmembrane domain"/>
    <property type="match status" value="1"/>
</dbReference>
<keyword evidence="4 9" id="KW-0812">Transmembrane</keyword>
<evidence type="ECO:0000256" key="9">
    <source>
        <dbReference type="SAM" id="Phobius"/>
    </source>
</evidence>
<reference evidence="12 13" key="1">
    <citation type="submission" date="2016-03" db="EMBL/GenBank/DDBJ databases">
        <title>Draft genome sequence of Paenibacillus glacialis DSM 22343.</title>
        <authorList>
            <person name="Shin S.-K."/>
            <person name="Yi H."/>
        </authorList>
    </citation>
    <scope>NUCLEOTIDE SEQUENCE [LARGE SCALE GENOMIC DNA]</scope>
    <source>
        <strain evidence="12 13">DSM 22343</strain>
    </source>
</reference>
<dbReference type="PROSITE" id="PS50929">
    <property type="entry name" value="ABC_TM1F"/>
    <property type="match status" value="1"/>
</dbReference>
<dbReference type="PANTHER" id="PTHR43553:SF11">
    <property type="entry name" value="ABC TRANSPORTER ATP-BINDING_PERMEASE PROTEIN YOJI"/>
    <property type="match status" value="1"/>
</dbReference>
<accession>A0A162PZC3</accession>
<dbReference type="SMART" id="SM00382">
    <property type="entry name" value="AAA"/>
    <property type="match status" value="1"/>
</dbReference>
<evidence type="ECO:0000256" key="4">
    <source>
        <dbReference type="ARBA" id="ARBA00022692"/>
    </source>
</evidence>
<dbReference type="Gene3D" id="3.40.50.300">
    <property type="entry name" value="P-loop containing nucleotide triphosphate hydrolases"/>
    <property type="match status" value="1"/>
</dbReference>